<feature type="transmembrane region" description="Helical" evidence="1">
    <location>
        <begin position="353"/>
        <end position="382"/>
    </location>
</feature>
<evidence type="ECO:0008006" key="4">
    <source>
        <dbReference type="Google" id="ProtNLM"/>
    </source>
</evidence>
<feature type="transmembrane region" description="Helical" evidence="1">
    <location>
        <begin position="21"/>
        <end position="39"/>
    </location>
</feature>
<keyword evidence="1" id="KW-0472">Membrane</keyword>
<organism evidence="2 3">
    <name type="scientific">Polyangium jinanense</name>
    <dbReference type="NCBI Taxonomy" id="2829994"/>
    <lineage>
        <taxon>Bacteria</taxon>
        <taxon>Pseudomonadati</taxon>
        <taxon>Myxococcota</taxon>
        <taxon>Polyangia</taxon>
        <taxon>Polyangiales</taxon>
        <taxon>Polyangiaceae</taxon>
        <taxon>Polyangium</taxon>
    </lineage>
</organism>
<feature type="transmembrane region" description="Helical" evidence="1">
    <location>
        <begin position="323"/>
        <end position="341"/>
    </location>
</feature>
<dbReference type="EMBL" id="JAGTJJ010000009">
    <property type="protein sequence ID" value="MDC3982623.1"/>
    <property type="molecule type" value="Genomic_DNA"/>
</dbReference>
<evidence type="ECO:0000313" key="3">
    <source>
        <dbReference type="Proteomes" id="UP001151081"/>
    </source>
</evidence>
<accession>A0A9X3X5N0</accession>
<keyword evidence="1" id="KW-0812">Transmembrane</keyword>
<feature type="transmembrane region" description="Helical" evidence="1">
    <location>
        <begin position="474"/>
        <end position="493"/>
    </location>
</feature>
<feature type="transmembrane region" description="Helical" evidence="1">
    <location>
        <begin position="271"/>
        <end position="292"/>
    </location>
</feature>
<proteinExistence type="predicted"/>
<keyword evidence="1" id="KW-1133">Transmembrane helix</keyword>
<evidence type="ECO:0000313" key="2">
    <source>
        <dbReference type="EMBL" id="MDC3982623.1"/>
    </source>
</evidence>
<feature type="transmembrane region" description="Helical" evidence="1">
    <location>
        <begin position="446"/>
        <end position="468"/>
    </location>
</feature>
<sequence length="684" mass="72334">MAERGLRGALRRARAIAESPWIRVLLAVTSLLAASLLLWPETKAQRLVTWEDLVHPLAPGAVVARGYHLSPPRRGEEQDVVFTARREAGPDGPGGRIELHVVDRGRWPGVRETKSFGVAYETPRSQAPIEDLEAVTQALRDAIDRNDTGLGSPSSIPLAAEPEPPLVARVLARLVGVRALVVPALLAVAMGLLGSLPRGDAIVAAALFGLGLVLRIVHLDLPFVHDQDVQRLFTGALPMGEILTGKGLEDRHPPLWFVVLHAAGTFGGSEAVMRAPAAIAGALLSPAIVWGARLVRGRAGALGAIAALVVTVSPELVARSREVSEIPLFGLLVVVTCALAARLAKGPSRAARLGLAVSTALLAWTYYLAPLVIAGVLLGFVAARKPLWRVAHPIGVGAALGAPAFILLGMTIVRDHGAREVAARFPELAWGDSAPGGMLGYVIEEVVKCVGPGVIYLGIGTTLFGFLVPRCAGALVPAGALLVAMIGVSYASGFARVQPYYIAAVAPVLALAVALAPEERVPAWLWSILGVVAVSTFFILPRPRPHRAYLPDVDACMPRFAAIAAGRSEKRIVTVAHYDATLLAYYLQRSANAPAEWPRTEVSGEFVLGDAGRRILPLVQVHRMDETSDEAARDTLLAAFAEGPTLVIERDAFVLAPVHDVLARCEVLIEAPTARLVACGGEAR</sequence>
<feature type="transmembrane region" description="Helical" evidence="1">
    <location>
        <begin position="523"/>
        <end position="540"/>
    </location>
</feature>
<feature type="transmembrane region" description="Helical" evidence="1">
    <location>
        <begin position="394"/>
        <end position="413"/>
    </location>
</feature>
<keyword evidence="3" id="KW-1185">Reference proteome</keyword>
<dbReference type="AlphaFoldDB" id="A0A9X3X5N0"/>
<dbReference type="RefSeq" id="WP_272458679.1">
    <property type="nucleotide sequence ID" value="NZ_JAGTJJ010000009.1"/>
</dbReference>
<protein>
    <recommendedName>
        <fullName evidence="4">Glycosyltransferase RgtA/B/C/D-like domain-containing protein</fullName>
    </recommendedName>
</protein>
<evidence type="ECO:0000256" key="1">
    <source>
        <dbReference type="SAM" id="Phobius"/>
    </source>
</evidence>
<feature type="transmembrane region" description="Helical" evidence="1">
    <location>
        <begin position="299"/>
        <end position="317"/>
    </location>
</feature>
<name>A0A9X3X5N0_9BACT</name>
<feature type="transmembrane region" description="Helical" evidence="1">
    <location>
        <begin position="201"/>
        <end position="218"/>
    </location>
</feature>
<feature type="transmembrane region" description="Helical" evidence="1">
    <location>
        <begin position="500"/>
        <end position="517"/>
    </location>
</feature>
<gene>
    <name evidence="2" type="ORF">KEG57_19060</name>
</gene>
<feature type="transmembrane region" description="Helical" evidence="1">
    <location>
        <begin position="170"/>
        <end position="194"/>
    </location>
</feature>
<dbReference type="Proteomes" id="UP001151081">
    <property type="component" value="Unassembled WGS sequence"/>
</dbReference>
<reference evidence="2 3" key="1">
    <citation type="submission" date="2021-04" db="EMBL/GenBank/DDBJ databases">
        <title>Genome analysis of Polyangium sp.</title>
        <authorList>
            <person name="Li Y."/>
            <person name="Wang J."/>
        </authorList>
    </citation>
    <scope>NUCLEOTIDE SEQUENCE [LARGE SCALE GENOMIC DNA]</scope>
    <source>
        <strain evidence="2 3">SDU14</strain>
    </source>
</reference>
<comment type="caution">
    <text evidence="2">The sequence shown here is derived from an EMBL/GenBank/DDBJ whole genome shotgun (WGS) entry which is preliminary data.</text>
</comment>